<evidence type="ECO:0000259" key="7">
    <source>
        <dbReference type="PROSITE" id="PS51715"/>
    </source>
</evidence>
<dbReference type="InterPro" id="IPR030386">
    <property type="entry name" value="G_GB1_RHD3_dom"/>
</dbReference>
<evidence type="ECO:0000256" key="2">
    <source>
        <dbReference type="ARBA" id="ARBA00022801"/>
    </source>
</evidence>
<dbReference type="InterPro" id="IPR015894">
    <property type="entry name" value="Guanylate-bd_N"/>
</dbReference>
<evidence type="ECO:0000313" key="9">
    <source>
        <dbReference type="Proteomes" id="UP000053201"/>
    </source>
</evidence>
<dbReference type="InParanoid" id="A0A0L0HWE1"/>
<gene>
    <name evidence="8" type="ORF">SPPG_00863</name>
</gene>
<feature type="compositionally biased region" description="Basic and acidic residues" evidence="6">
    <location>
        <begin position="157"/>
        <end position="172"/>
    </location>
</feature>
<evidence type="ECO:0000313" key="8">
    <source>
        <dbReference type="EMBL" id="KND05204.1"/>
    </source>
</evidence>
<dbReference type="OrthoDB" id="2135133at2759"/>
<feature type="compositionally biased region" description="Polar residues" evidence="6">
    <location>
        <begin position="64"/>
        <end position="76"/>
    </location>
</feature>
<dbReference type="OMA" id="IMMLEHT"/>
<dbReference type="GeneID" id="27684566"/>
<dbReference type="Gene3D" id="1.20.1000.10">
    <property type="entry name" value="Guanylate-binding protein, C-terminal domain"/>
    <property type="match status" value="1"/>
</dbReference>
<dbReference type="VEuPathDB" id="FungiDB:SPPG_00863"/>
<dbReference type="SUPFAM" id="SSF52540">
    <property type="entry name" value="P-loop containing nucleoside triphosphate hydrolases"/>
    <property type="match status" value="1"/>
</dbReference>
<sequence length="869" mass="97961">MGSAASACCGKPSKHNTVTPEKEERNTANVTVTPKPLITVQANEEIQEVQYPHIGEADKDRKPNGSTGLQVINTHASAPEHFSEPSTPCPPYSMPQTSVPGSSYVPEGPNKASQNISHGSGVPDDHNKASQNIPHGSGVPDDRNKASQNIPHSSGVPDDRNKASPHTTERSPENLNSNPVLTKLHADPVQFIINKAPENARWRTQWTITDEAAKILSELDAPVVVITIVGVFRYGKSFLMNQLMGQQAGFELGRTVCAVTRGFWLWAFKEEETGRIILLLDSEGLYDTDNTEEYTAQLFVIGVLLSSCLVMNTPGSNLNIKELSSLSFIVNLADHINTEASGSENGNDTVGIHFPSLFWVLRDHFLDMKTVAGTSLTEDEYLENVLKLQPGNGAQQRELNNLRISLRESFPRRTLRVLPKPVADDLLLDAQNLEWMQLDARYRSKIVKVRQYLFVYAPLKSVCSRADGGSVNVTGKEFLQLATMYLNTINEGKTPCVADAWQMLSDMACQDAIKQALASYKMAMKRSVEPELPVELNVLEDYHDAFEEDALQEFMSIAIGPQKEKALAELKSLLAEYQNDGEKVVGGEFFKIIELNTKISIDYCRNLLEVLHQELEQKVKSKSFKSFDEYAAAIQDLKKKYSDEAKGPGTLTVLEKYEQIFRRDEQVQESHFRLSALEKARLEDQHKLRMVAFDKIRQEEEMKAILASLDAYKHQQEVSTAELEKRRKLESDAFKAKLEQEKELWEQQLKDAAIKKERILEEIYSRKVESLEREISDRELAHRREISEFRERMSQIEDTANQRIGDLMRAIKRYEEENRNILASVEFSQLRGRHAPVYDDGRCGSLNTKTGLPCRNPTKGGRCWIPAHK</sequence>
<keyword evidence="3" id="KW-0342">GTP-binding</keyword>
<feature type="coiled-coil region" evidence="5">
    <location>
        <begin position="735"/>
        <end position="824"/>
    </location>
</feature>
<keyword evidence="9" id="KW-1185">Reference proteome</keyword>
<dbReference type="EMBL" id="KQ257450">
    <property type="protein sequence ID" value="KND05204.1"/>
    <property type="molecule type" value="Genomic_DNA"/>
</dbReference>
<dbReference type="PROSITE" id="PS51715">
    <property type="entry name" value="G_GB1_RHD3"/>
    <property type="match status" value="1"/>
</dbReference>
<keyword evidence="1" id="KW-0547">Nucleotide-binding</keyword>
<evidence type="ECO:0000256" key="1">
    <source>
        <dbReference type="ARBA" id="ARBA00022741"/>
    </source>
</evidence>
<dbReference type="InterPro" id="IPR027417">
    <property type="entry name" value="P-loop_NTPase"/>
</dbReference>
<evidence type="ECO:0000256" key="3">
    <source>
        <dbReference type="ARBA" id="ARBA00023134"/>
    </source>
</evidence>
<dbReference type="AlphaFoldDB" id="A0A0L0HWE1"/>
<dbReference type="InterPro" id="IPR036543">
    <property type="entry name" value="Guanylate-bd_C_sf"/>
</dbReference>
<name>A0A0L0HWE1_SPIPD</name>
<keyword evidence="2" id="KW-0378">Hydrolase</keyword>
<organism evidence="8 9">
    <name type="scientific">Spizellomyces punctatus (strain DAOM BR117)</name>
    <dbReference type="NCBI Taxonomy" id="645134"/>
    <lineage>
        <taxon>Eukaryota</taxon>
        <taxon>Fungi</taxon>
        <taxon>Fungi incertae sedis</taxon>
        <taxon>Chytridiomycota</taxon>
        <taxon>Chytridiomycota incertae sedis</taxon>
        <taxon>Chytridiomycetes</taxon>
        <taxon>Spizellomycetales</taxon>
        <taxon>Spizellomycetaceae</taxon>
        <taxon>Spizellomyces</taxon>
    </lineage>
</organism>
<feature type="region of interest" description="Disordered" evidence="6">
    <location>
        <begin position="49"/>
        <end position="179"/>
    </location>
</feature>
<dbReference type="eggNOG" id="KOG2037">
    <property type="taxonomic scope" value="Eukaryota"/>
</dbReference>
<dbReference type="RefSeq" id="XP_016613243.1">
    <property type="nucleotide sequence ID" value="XM_016749193.1"/>
</dbReference>
<dbReference type="Pfam" id="PF02841">
    <property type="entry name" value="GBP_C"/>
    <property type="match status" value="1"/>
</dbReference>
<dbReference type="InterPro" id="IPR003191">
    <property type="entry name" value="Guanylate-bd/ATL_C"/>
</dbReference>
<keyword evidence="5" id="KW-0175">Coiled coil</keyword>
<dbReference type="Proteomes" id="UP000053201">
    <property type="component" value="Unassembled WGS sequence"/>
</dbReference>
<reference evidence="8 9" key="1">
    <citation type="submission" date="2009-08" db="EMBL/GenBank/DDBJ databases">
        <title>The Genome Sequence of Spizellomyces punctatus strain DAOM BR117.</title>
        <authorList>
            <consortium name="The Broad Institute Genome Sequencing Platform"/>
            <person name="Russ C."/>
            <person name="Cuomo C."/>
            <person name="Shea T."/>
            <person name="Young S.K."/>
            <person name="Zeng Q."/>
            <person name="Koehrsen M."/>
            <person name="Haas B."/>
            <person name="Borodovsky M."/>
            <person name="Guigo R."/>
            <person name="Alvarado L."/>
            <person name="Berlin A."/>
            <person name="Bochicchio J."/>
            <person name="Borenstein D."/>
            <person name="Chapman S."/>
            <person name="Chen Z."/>
            <person name="Engels R."/>
            <person name="Freedman E."/>
            <person name="Gellesch M."/>
            <person name="Goldberg J."/>
            <person name="Griggs A."/>
            <person name="Gujja S."/>
            <person name="Heiman D."/>
            <person name="Hepburn T."/>
            <person name="Howarth C."/>
            <person name="Jen D."/>
            <person name="Larson L."/>
            <person name="Lewis B."/>
            <person name="Mehta T."/>
            <person name="Park D."/>
            <person name="Pearson M."/>
            <person name="Roberts A."/>
            <person name="Saif S."/>
            <person name="Shenoy N."/>
            <person name="Sisk P."/>
            <person name="Stolte C."/>
            <person name="Sykes S."/>
            <person name="Thomson T."/>
            <person name="Walk T."/>
            <person name="White J."/>
            <person name="Yandava C."/>
            <person name="Burger G."/>
            <person name="Gray M.W."/>
            <person name="Holland P.W.H."/>
            <person name="King N."/>
            <person name="Lang F.B.F."/>
            <person name="Roger A.J."/>
            <person name="Ruiz-Trillo I."/>
            <person name="Lander E."/>
            <person name="Nusbaum C."/>
        </authorList>
    </citation>
    <scope>NUCLEOTIDE SEQUENCE [LARGE SCALE GENOMIC DNA]</scope>
    <source>
        <strain evidence="8 9">DAOM BR117</strain>
    </source>
</reference>
<protein>
    <recommendedName>
        <fullName evidence="7">GB1/RHD3-type G domain-containing protein</fullName>
    </recommendedName>
</protein>
<accession>A0A0L0HWE1</accession>
<evidence type="ECO:0000256" key="6">
    <source>
        <dbReference type="SAM" id="MobiDB-lite"/>
    </source>
</evidence>
<evidence type="ECO:0000256" key="4">
    <source>
        <dbReference type="PROSITE-ProRule" id="PRU01052"/>
    </source>
</evidence>
<feature type="domain" description="GB1/RHD3-type G" evidence="7">
    <location>
        <begin position="220"/>
        <end position="457"/>
    </location>
</feature>
<dbReference type="GO" id="GO:0005525">
    <property type="term" value="F:GTP binding"/>
    <property type="evidence" value="ECO:0007669"/>
    <property type="project" value="UniProtKB-KW"/>
</dbReference>
<dbReference type="Pfam" id="PF02263">
    <property type="entry name" value="GBP"/>
    <property type="match status" value="1"/>
</dbReference>
<feature type="region of interest" description="Disordered" evidence="6">
    <location>
        <begin position="1"/>
        <end position="36"/>
    </location>
</feature>
<dbReference type="Gene3D" id="3.40.50.300">
    <property type="entry name" value="P-loop containing nucleotide triphosphate hydrolases"/>
    <property type="match status" value="1"/>
</dbReference>
<dbReference type="PANTHER" id="PTHR10751">
    <property type="entry name" value="GUANYLATE BINDING PROTEIN"/>
    <property type="match status" value="1"/>
</dbReference>
<proteinExistence type="inferred from homology"/>
<evidence type="ECO:0000256" key="5">
    <source>
        <dbReference type="SAM" id="Coils"/>
    </source>
</evidence>
<dbReference type="GO" id="GO:0003924">
    <property type="term" value="F:GTPase activity"/>
    <property type="evidence" value="ECO:0007669"/>
    <property type="project" value="InterPro"/>
</dbReference>
<comment type="similarity">
    <text evidence="4">Belongs to the TRAFAC class dynamin-like GTPase superfamily. GB1/RHD3 GTPase family.</text>
</comment>
<dbReference type="SUPFAM" id="SSF48340">
    <property type="entry name" value="Interferon-induced guanylate-binding protein 1 (GBP1), C-terminal domain"/>
    <property type="match status" value="1"/>
</dbReference>